<sequence>MTKAQLPGHGSRNGPVETGTPVQLKPGGDAGTDVFHSPVDKLYGSALTPAC</sequence>
<reference evidence="2 3" key="1">
    <citation type="submission" date="2020-02" db="EMBL/GenBank/DDBJ databases">
        <authorList>
            <person name="Li X.-J."/>
            <person name="Han X.-M."/>
        </authorList>
    </citation>
    <scope>NUCLEOTIDE SEQUENCE [LARGE SCALE GENOMIC DNA]</scope>
    <source>
        <strain evidence="2 3">CCTCC AB 2017055</strain>
    </source>
</reference>
<proteinExistence type="predicted"/>
<evidence type="ECO:0000313" key="2">
    <source>
        <dbReference type="EMBL" id="NEE01954.1"/>
    </source>
</evidence>
<feature type="region of interest" description="Disordered" evidence="1">
    <location>
        <begin position="1"/>
        <end position="37"/>
    </location>
</feature>
<gene>
    <name evidence="2" type="ORF">G1H10_17405</name>
</gene>
<dbReference type="Proteomes" id="UP000475214">
    <property type="component" value="Unassembled WGS sequence"/>
</dbReference>
<comment type="caution">
    <text evidence="2">The sequence shown here is derived from an EMBL/GenBank/DDBJ whole genome shotgun (WGS) entry which is preliminary data.</text>
</comment>
<keyword evidence="3" id="KW-1185">Reference proteome</keyword>
<evidence type="ECO:0000256" key="1">
    <source>
        <dbReference type="SAM" id="MobiDB-lite"/>
    </source>
</evidence>
<protein>
    <submittedName>
        <fullName evidence="2">Uncharacterized protein</fullName>
    </submittedName>
</protein>
<name>A0A6L9SBE5_9ACTN</name>
<organism evidence="2 3">
    <name type="scientific">Phytoactinopolyspora halotolerans</name>
    <dbReference type="NCBI Taxonomy" id="1981512"/>
    <lineage>
        <taxon>Bacteria</taxon>
        <taxon>Bacillati</taxon>
        <taxon>Actinomycetota</taxon>
        <taxon>Actinomycetes</taxon>
        <taxon>Jiangellales</taxon>
        <taxon>Jiangellaceae</taxon>
        <taxon>Phytoactinopolyspora</taxon>
    </lineage>
</organism>
<dbReference type="RefSeq" id="WP_163740088.1">
    <property type="nucleotide sequence ID" value="NZ_JAAGOA010000012.1"/>
</dbReference>
<dbReference type="AlphaFoldDB" id="A0A6L9SBE5"/>
<accession>A0A6L9SBE5</accession>
<evidence type="ECO:0000313" key="3">
    <source>
        <dbReference type="Proteomes" id="UP000475214"/>
    </source>
</evidence>
<dbReference type="EMBL" id="JAAGOA010000012">
    <property type="protein sequence ID" value="NEE01954.1"/>
    <property type="molecule type" value="Genomic_DNA"/>
</dbReference>